<evidence type="ECO:0000256" key="2">
    <source>
        <dbReference type="ARBA" id="ARBA00004141"/>
    </source>
</evidence>
<keyword evidence="7" id="KW-0813">Transport</keyword>
<comment type="caution">
    <text evidence="8">The sequence shown here is derived from an EMBL/GenBank/DDBJ whole genome shotgun (WGS) entry which is preliminary data.</text>
</comment>
<protein>
    <recommendedName>
        <fullName evidence="7">PRA1 family protein</fullName>
    </recommendedName>
</protein>
<gene>
    <name evidence="8" type="primary">g8076</name>
    <name evidence="8" type="ORF">VP750_LOCUS6938</name>
</gene>
<evidence type="ECO:0000256" key="5">
    <source>
        <dbReference type="ARBA" id="ARBA00022989"/>
    </source>
</evidence>
<dbReference type="Pfam" id="PF03208">
    <property type="entry name" value="PRA1"/>
    <property type="match status" value="1"/>
</dbReference>
<feature type="transmembrane region" description="Helical" evidence="7">
    <location>
        <begin position="111"/>
        <end position="131"/>
    </location>
</feature>
<comment type="caution">
    <text evidence="7">Lacks conserved residue(s) required for the propagation of feature annotation.</text>
</comment>
<evidence type="ECO:0000256" key="4">
    <source>
        <dbReference type="ARBA" id="ARBA00022692"/>
    </source>
</evidence>
<dbReference type="Proteomes" id="UP001497392">
    <property type="component" value="Unassembled WGS sequence"/>
</dbReference>
<name>A0ABP1FZG6_9CHLO</name>
<comment type="function">
    <text evidence="1 7">May be involved in both secretory and endocytic intracellular trafficking in the endosomal/prevacuolar compartments.</text>
</comment>
<evidence type="ECO:0000256" key="7">
    <source>
        <dbReference type="RuleBase" id="RU363107"/>
    </source>
</evidence>
<keyword evidence="9" id="KW-1185">Reference proteome</keyword>
<keyword evidence="4 7" id="KW-0812">Transmembrane</keyword>
<evidence type="ECO:0000313" key="8">
    <source>
        <dbReference type="EMBL" id="CAL5225279.1"/>
    </source>
</evidence>
<comment type="subcellular location">
    <subcellularLocation>
        <location evidence="2 7">Membrane</location>
        <topology evidence="2 7">Multi-pass membrane protein</topology>
    </subcellularLocation>
</comment>
<dbReference type="InterPro" id="IPR004895">
    <property type="entry name" value="Prenylated_rab_accept_PRA1"/>
</dbReference>
<evidence type="ECO:0000256" key="3">
    <source>
        <dbReference type="ARBA" id="ARBA00006483"/>
    </source>
</evidence>
<dbReference type="EMBL" id="CAXHTA020000012">
    <property type="protein sequence ID" value="CAL5225279.1"/>
    <property type="molecule type" value="Genomic_DNA"/>
</dbReference>
<comment type="similarity">
    <text evidence="3 7">Belongs to the PRA1 family.</text>
</comment>
<keyword evidence="6 7" id="KW-0472">Membrane</keyword>
<sequence>MRIFSSTGFRKSPLSISVPLDGTETVPGLTKLLQRRRVDALEERLGLPRGGPQPTRRYKGPYVSELTMDSLRQSPKPWPAFFMGDKNGTSRAPYNLPADTTMLLDRLEENFVFFLVNYLTIAAAFGLHIILQHPWSIAALICLWISRRQPSAVRGAGPGVSQQAPVQGDTPQLELGISSLCSLAGYVIFLMSGASGAVLRCLPLMLGATFGHAVLRAAASEYKAGAAQGVDFRELWGGGANGVRQGGDPWRLPKELWVALVEAGIGAASRVANYVRSTTALARESVGFRHGPLAFGRS</sequence>
<proteinExistence type="inferred from homology"/>
<keyword evidence="5 7" id="KW-1133">Transmembrane helix</keyword>
<organism evidence="8 9">
    <name type="scientific">Coccomyxa viridis</name>
    <dbReference type="NCBI Taxonomy" id="1274662"/>
    <lineage>
        <taxon>Eukaryota</taxon>
        <taxon>Viridiplantae</taxon>
        <taxon>Chlorophyta</taxon>
        <taxon>core chlorophytes</taxon>
        <taxon>Trebouxiophyceae</taxon>
        <taxon>Trebouxiophyceae incertae sedis</taxon>
        <taxon>Coccomyxaceae</taxon>
        <taxon>Coccomyxa</taxon>
    </lineage>
</organism>
<evidence type="ECO:0000256" key="6">
    <source>
        <dbReference type="ARBA" id="ARBA00023136"/>
    </source>
</evidence>
<reference evidence="8 9" key="1">
    <citation type="submission" date="2024-06" db="EMBL/GenBank/DDBJ databases">
        <authorList>
            <person name="Kraege A."/>
            <person name="Thomma B."/>
        </authorList>
    </citation>
    <scope>NUCLEOTIDE SEQUENCE [LARGE SCALE GENOMIC DNA]</scope>
</reference>
<accession>A0ABP1FZG6</accession>
<evidence type="ECO:0000313" key="9">
    <source>
        <dbReference type="Proteomes" id="UP001497392"/>
    </source>
</evidence>
<evidence type="ECO:0000256" key="1">
    <source>
        <dbReference type="ARBA" id="ARBA00002501"/>
    </source>
</evidence>